<proteinExistence type="predicted"/>
<feature type="transmembrane region" description="Helical" evidence="1">
    <location>
        <begin position="51"/>
        <end position="67"/>
    </location>
</feature>
<dbReference type="EMBL" id="JAQQAL010000022">
    <property type="protein sequence ID" value="MDC7227029.1"/>
    <property type="molecule type" value="Genomic_DNA"/>
</dbReference>
<keyword evidence="1" id="KW-0812">Transmembrane</keyword>
<gene>
    <name evidence="2" type="ORF">PQJ61_09725</name>
</gene>
<dbReference type="AlphaFoldDB" id="A0AAJ1MNZ8"/>
<keyword evidence="1" id="KW-1133">Transmembrane helix</keyword>
<name>A0AAJ1MNZ8_9SPIO</name>
<keyword evidence="1" id="KW-0472">Membrane</keyword>
<sequence>MDFYIEYFGTAASVIVAISLTQKNIKKLRILNLIGAAAFAVYGLFIRAWPVLGLNAFIAVIDIYYLIEMKRLKNYFELMQIDNPLDSIYLKRFLEFYGDDINGFIPSWKVESLNKYKAVFVLRNLLPVSLVLYVEKDDEVEIAVDYAIPAYRDMKNASYFFGEITEIFKEVKVFTAMSGSRKHNKYLEKIGFRFSDKLKKYQYQR</sequence>
<evidence type="ECO:0000313" key="3">
    <source>
        <dbReference type="Proteomes" id="UP001221217"/>
    </source>
</evidence>
<dbReference type="Proteomes" id="UP001221217">
    <property type="component" value="Unassembled WGS sequence"/>
</dbReference>
<reference evidence="2 3" key="1">
    <citation type="submission" date="2022-12" db="EMBL/GenBank/DDBJ databases">
        <title>Metagenome assembled genome from gulf of manar.</title>
        <authorList>
            <person name="Kohli P."/>
            <person name="Pk S."/>
            <person name="Venkata Ramana C."/>
            <person name="Sasikala C."/>
        </authorList>
    </citation>
    <scope>NUCLEOTIDE SEQUENCE [LARGE SCALE GENOMIC DNA]</scope>
    <source>
        <strain evidence="2">JB008</strain>
    </source>
</reference>
<organism evidence="2 3">
    <name type="scientific">Candidatus Thalassospirochaeta sargassi</name>
    <dbReference type="NCBI Taxonomy" id="3119039"/>
    <lineage>
        <taxon>Bacteria</taxon>
        <taxon>Pseudomonadati</taxon>
        <taxon>Spirochaetota</taxon>
        <taxon>Spirochaetia</taxon>
        <taxon>Spirochaetales</taxon>
        <taxon>Spirochaetaceae</taxon>
        <taxon>Candidatus Thalassospirochaeta</taxon>
    </lineage>
</organism>
<evidence type="ECO:0000256" key="1">
    <source>
        <dbReference type="SAM" id="Phobius"/>
    </source>
</evidence>
<accession>A0AAJ1MNZ8</accession>
<protein>
    <submittedName>
        <fullName evidence="2">Uncharacterized protein</fullName>
    </submittedName>
</protein>
<evidence type="ECO:0000313" key="2">
    <source>
        <dbReference type="EMBL" id="MDC7227029.1"/>
    </source>
</evidence>
<comment type="caution">
    <text evidence="2">The sequence shown here is derived from an EMBL/GenBank/DDBJ whole genome shotgun (WGS) entry which is preliminary data.</text>
</comment>
<feature type="transmembrane region" description="Helical" evidence="1">
    <location>
        <begin position="28"/>
        <end position="45"/>
    </location>
</feature>